<feature type="region of interest" description="Disordered" evidence="1">
    <location>
        <begin position="43"/>
        <end position="64"/>
    </location>
</feature>
<organism evidence="2 3">
    <name type="scientific">Salinibacillus aidingensis</name>
    <dbReference type="NCBI Taxonomy" id="237684"/>
    <lineage>
        <taxon>Bacteria</taxon>
        <taxon>Bacillati</taxon>
        <taxon>Bacillota</taxon>
        <taxon>Bacilli</taxon>
        <taxon>Bacillales</taxon>
        <taxon>Bacillaceae</taxon>
        <taxon>Salinibacillus</taxon>
    </lineage>
</organism>
<keyword evidence="3" id="KW-1185">Reference proteome</keyword>
<evidence type="ECO:0000313" key="3">
    <source>
        <dbReference type="Proteomes" id="UP001500880"/>
    </source>
</evidence>
<dbReference type="RefSeq" id="WP_343839745.1">
    <property type="nucleotide sequence ID" value="NZ_BAAADO010000003.1"/>
</dbReference>
<comment type="caution">
    <text evidence="2">The sequence shown here is derived from an EMBL/GenBank/DDBJ whole genome shotgun (WGS) entry which is preliminary data.</text>
</comment>
<dbReference type="Proteomes" id="UP001500880">
    <property type="component" value="Unassembled WGS sequence"/>
</dbReference>
<dbReference type="EMBL" id="BAAADO010000003">
    <property type="protein sequence ID" value="GAA0491394.1"/>
    <property type="molecule type" value="Genomic_DNA"/>
</dbReference>
<gene>
    <name evidence="2" type="ORF">GCM10008986_16880</name>
</gene>
<reference evidence="3" key="1">
    <citation type="journal article" date="2019" name="Int. J. Syst. Evol. Microbiol.">
        <title>The Global Catalogue of Microorganisms (GCM) 10K type strain sequencing project: providing services to taxonomists for standard genome sequencing and annotation.</title>
        <authorList>
            <consortium name="The Broad Institute Genomics Platform"/>
            <consortium name="The Broad Institute Genome Sequencing Center for Infectious Disease"/>
            <person name="Wu L."/>
            <person name="Ma J."/>
        </authorList>
    </citation>
    <scope>NUCLEOTIDE SEQUENCE [LARGE SCALE GENOMIC DNA]</scope>
    <source>
        <strain evidence="3">JCM 12389</strain>
    </source>
</reference>
<accession>A0ABP3L515</accession>
<name>A0ABP3L515_9BACI</name>
<protein>
    <submittedName>
        <fullName evidence="2">Uncharacterized protein</fullName>
    </submittedName>
</protein>
<evidence type="ECO:0000256" key="1">
    <source>
        <dbReference type="SAM" id="MobiDB-lite"/>
    </source>
</evidence>
<evidence type="ECO:0000313" key="2">
    <source>
        <dbReference type="EMBL" id="GAA0491394.1"/>
    </source>
</evidence>
<proteinExistence type="predicted"/>
<sequence length="64" mass="7254">MVNDLEYKFSKPKLIEMSEIDSGGCFLRTVLIEQNHPNAAALIKGKPPDTLNNPRWINGQWKEG</sequence>